<dbReference type="Proteomes" id="UP000474757">
    <property type="component" value="Unassembled WGS sequence"/>
</dbReference>
<reference evidence="1 2" key="1">
    <citation type="submission" date="2020-02" db="EMBL/GenBank/DDBJ databases">
        <title>Pseudoroseicyclus tamarix, sp. nov., isolated from offshore sediment of a Tamarix chinensis forest.</title>
        <authorList>
            <person name="Gai Y."/>
        </authorList>
    </citation>
    <scope>NUCLEOTIDE SEQUENCE [LARGE SCALE GENOMIC DNA]</scope>
    <source>
        <strain evidence="1 2">CLL3-39</strain>
    </source>
</reference>
<comment type="caution">
    <text evidence="1">The sequence shown here is derived from an EMBL/GenBank/DDBJ whole genome shotgun (WGS) entry which is preliminary data.</text>
</comment>
<dbReference type="InterPro" id="IPR045616">
    <property type="entry name" value="DUF6446"/>
</dbReference>
<sequence length="173" mass="18811">MARLAILLMLVVAAAVGLGMWYLQTRAFYFEVGPEVAEVQLTELATGQPVPVTFENYQGIDADSSPIRYRACFQLPEGIALGAFQPYPAAEPLTGPRWFDCYDANQVGDDIEEGLATPLLGQGDIEYGVDRVVAVYPDGRAMSWHQINPCGAAVYDGEPAPEGCPPPPEEYVR</sequence>
<proteinExistence type="predicted"/>
<dbReference type="EMBL" id="JAAGAB010000001">
    <property type="protein sequence ID" value="NDV00169.1"/>
    <property type="molecule type" value="Genomic_DNA"/>
</dbReference>
<protein>
    <submittedName>
        <fullName evidence="1">Histidine kinase</fullName>
    </submittedName>
</protein>
<gene>
    <name evidence="1" type="ORF">GZA08_04195</name>
</gene>
<dbReference type="RefSeq" id="WP_163890226.1">
    <property type="nucleotide sequence ID" value="NZ_JAAFYS010000001.1"/>
</dbReference>
<dbReference type="AlphaFoldDB" id="A0A6B2JU87"/>
<evidence type="ECO:0000313" key="1">
    <source>
        <dbReference type="EMBL" id="NDV00169.1"/>
    </source>
</evidence>
<dbReference type="Pfam" id="PF20044">
    <property type="entry name" value="DUF6446"/>
    <property type="match status" value="1"/>
</dbReference>
<name>A0A6B2JU87_9RHOB</name>
<keyword evidence="2" id="KW-1185">Reference proteome</keyword>
<organism evidence="1 2">
    <name type="scientific">Pseudoroseicyclus tamaricis</name>
    <dbReference type="NCBI Taxonomy" id="2705421"/>
    <lineage>
        <taxon>Bacteria</taxon>
        <taxon>Pseudomonadati</taxon>
        <taxon>Pseudomonadota</taxon>
        <taxon>Alphaproteobacteria</taxon>
        <taxon>Rhodobacterales</taxon>
        <taxon>Paracoccaceae</taxon>
        <taxon>Pseudoroseicyclus</taxon>
    </lineage>
</organism>
<accession>A0A6B2JU87</accession>
<evidence type="ECO:0000313" key="2">
    <source>
        <dbReference type="Proteomes" id="UP000474757"/>
    </source>
</evidence>
<keyword evidence="1" id="KW-0808">Transferase</keyword>
<keyword evidence="1" id="KW-0418">Kinase</keyword>
<dbReference type="GO" id="GO:0016301">
    <property type="term" value="F:kinase activity"/>
    <property type="evidence" value="ECO:0007669"/>
    <property type="project" value="UniProtKB-KW"/>
</dbReference>